<dbReference type="EMBL" id="QOVW01000060">
    <property type="protein sequence ID" value="RDB36465.1"/>
    <property type="molecule type" value="Genomic_DNA"/>
</dbReference>
<comment type="caution">
    <text evidence="5">The sequence shown here is derived from an EMBL/GenBank/DDBJ whole genome shotgun (WGS) entry which is preliminary data.</text>
</comment>
<dbReference type="PROSITE" id="PS50005">
    <property type="entry name" value="TPR"/>
    <property type="match status" value="1"/>
</dbReference>
<dbReference type="InterPro" id="IPR011990">
    <property type="entry name" value="TPR-like_helical_dom_sf"/>
</dbReference>
<dbReference type="SUPFAM" id="SSF48452">
    <property type="entry name" value="TPR-like"/>
    <property type="match status" value="2"/>
</dbReference>
<evidence type="ECO:0000256" key="4">
    <source>
        <dbReference type="SAM" id="SignalP"/>
    </source>
</evidence>
<dbReference type="Pfam" id="PF13432">
    <property type="entry name" value="TPR_16"/>
    <property type="match status" value="1"/>
</dbReference>
<evidence type="ECO:0008006" key="7">
    <source>
        <dbReference type="Google" id="ProtNLM"/>
    </source>
</evidence>
<dbReference type="Pfam" id="PF13181">
    <property type="entry name" value="TPR_8"/>
    <property type="match status" value="1"/>
</dbReference>
<evidence type="ECO:0000256" key="2">
    <source>
        <dbReference type="ARBA" id="ARBA00022803"/>
    </source>
</evidence>
<accession>A0A369KUS7</accession>
<evidence type="ECO:0000313" key="5">
    <source>
        <dbReference type="EMBL" id="RDB36465.1"/>
    </source>
</evidence>
<proteinExistence type="predicted"/>
<keyword evidence="6" id="KW-1185">Reference proteome</keyword>
<dbReference type="Proteomes" id="UP000253934">
    <property type="component" value="Unassembled WGS sequence"/>
</dbReference>
<name>A0A369KUS7_9BACT</name>
<dbReference type="SMART" id="SM00028">
    <property type="entry name" value="TPR"/>
    <property type="match status" value="5"/>
</dbReference>
<sequence length="512" mass="58489">MRITNLAYFLILTALTVSAHAQLVDLQKVKAFTEKKDDASDRESSLKLYREAKAIIVDALPGEQIHAEKLLIESIRLFPGNIDSYIELAKLIQLQVAQGTKNPFELQKSIELVTQAYEMAPNRPRACFAKADILYYSGHIKAAEDMYLETLGKYPEHMDSLVEKGRIYSEKNPKEALKNIEEAIRKGANMDDISHYAAIALAKSEIPGKAAFALKEFAKKHPDRWLWHRTALSYVGVKNYHEATLAFEKAISLGNDIESRLQLAVLQYTIQNKYNFSLSNLDKLLEALSKRQYISPSAYSLVYAHISMANYKNNNKSDAAIAALYSAQTSYDNKKFYSSLVSEYKKIDAMQILDKSLKYLTKEEPSYLLPYIIFAEMFRNDKKFDESIEMYTKAIVLDNSKDDLYAERALTYYKIKYYENALRDFESALKLNANNPIYLYNKACMLALLGRKREALENLKLALNEDKKLVELARLDSDFASLKSDTEYSSQFASLILDEVDDKWVATDSEIQ</sequence>
<reference evidence="5" key="1">
    <citation type="submission" date="2018-04" db="EMBL/GenBank/DDBJ databases">
        <title>Draft genome sequence of the Candidatus Spirobacillus cienkowskii, a pathogen of freshwater Daphnia species, reconstructed from hemolymph metagenomic reads.</title>
        <authorList>
            <person name="Bresciani L."/>
            <person name="Lemos L.N."/>
            <person name="Wale N."/>
            <person name="Lin J.Y."/>
            <person name="Fernandes G.R."/>
            <person name="Duffy M.A."/>
            <person name="Rodrigues J.M."/>
        </authorList>
    </citation>
    <scope>NUCLEOTIDE SEQUENCE [LARGE SCALE GENOMIC DNA]</scope>
    <source>
        <strain evidence="5">Binning01</strain>
    </source>
</reference>
<keyword evidence="4" id="KW-0732">Signal</keyword>
<evidence type="ECO:0000313" key="6">
    <source>
        <dbReference type="Proteomes" id="UP000253934"/>
    </source>
</evidence>
<dbReference type="PANTHER" id="PTHR44858:SF1">
    <property type="entry name" value="UDP-N-ACETYLGLUCOSAMINE--PEPTIDE N-ACETYLGLUCOSAMINYLTRANSFERASE SPINDLY-RELATED"/>
    <property type="match status" value="1"/>
</dbReference>
<dbReference type="PANTHER" id="PTHR44858">
    <property type="entry name" value="TETRATRICOPEPTIDE REPEAT PROTEIN 6"/>
    <property type="match status" value="1"/>
</dbReference>
<dbReference type="InterPro" id="IPR050498">
    <property type="entry name" value="Ycf3"/>
</dbReference>
<feature type="signal peptide" evidence="4">
    <location>
        <begin position="1"/>
        <end position="21"/>
    </location>
</feature>
<dbReference type="Gene3D" id="1.25.40.10">
    <property type="entry name" value="Tetratricopeptide repeat domain"/>
    <property type="match status" value="3"/>
</dbReference>
<feature type="chain" id="PRO_5016917702" description="Tetratricopeptide repeat protein" evidence="4">
    <location>
        <begin position="22"/>
        <end position="512"/>
    </location>
</feature>
<keyword evidence="2 3" id="KW-0802">TPR repeat</keyword>
<dbReference type="AlphaFoldDB" id="A0A369KUS7"/>
<organism evidence="5 6">
    <name type="scientific">Spirobacillus cienkowskii</name>
    <dbReference type="NCBI Taxonomy" id="495820"/>
    <lineage>
        <taxon>Bacteria</taxon>
        <taxon>Pseudomonadati</taxon>
        <taxon>Bdellovibrionota</taxon>
        <taxon>Oligoflexia</taxon>
        <taxon>Silvanigrellales</taxon>
        <taxon>Spirobacillus</taxon>
    </lineage>
</organism>
<dbReference type="NCBIfam" id="NF047558">
    <property type="entry name" value="TPR_END_plus"/>
    <property type="match status" value="1"/>
</dbReference>
<gene>
    <name evidence="5" type="ORF">DCC88_04870</name>
</gene>
<evidence type="ECO:0000256" key="1">
    <source>
        <dbReference type="ARBA" id="ARBA00022737"/>
    </source>
</evidence>
<keyword evidence="1" id="KW-0677">Repeat</keyword>
<protein>
    <recommendedName>
        <fullName evidence="7">Tetratricopeptide repeat protein</fullName>
    </recommendedName>
</protein>
<dbReference type="InterPro" id="IPR019734">
    <property type="entry name" value="TPR_rpt"/>
</dbReference>
<evidence type="ECO:0000256" key="3">
    <source>
        <dbReference type="PROSITE-ProRule" id="PRU00339"/>
    </source>
</evidence>
<feature type="repeat" description="TPR" evidence="3">
    <location>
        <begin position="402"/>
        <end position="435"/>
    </location>
</feature>